<dbReference type="Proteomes" id="UP001239085">
    <property type="component" value="Unassembled WGS sequence"/>
</dbReference>
<reference evidence="1 2" key="1">
    <citation type="submission" date="2023-07" db="EMBL/GenBank/DDBJ databases">
        <title>Comparative genomics of wheat-associated soil bacteria to identify genetic determinants of phenazine resistance.</title>
        <authorList>
            <person name="Mouncey N."/>
        </authorList>
    </citation>
    <scope>NUCLEOTIDE SEQUENCE [LARGE SCALE GENOMIC DNA]</scope>
    <source>
        <strain evidence="1 2">W2I7</strain>
    </source>
</reference>
<keyword evidence="2" id="KW-1185">Reference proteome</keyword>
<proteinExistence type="predicted"/>
<accession>A0ABU0P9D1</accession>
<evidence type="ECO:0000313" key="1">
    <source>
        <dbReference type="EMBL" id="MDQ0643557.1"/>
    </source>
</evidence>
<evidence type="ECO:0000313" key="2">
    <source>
        <dbReference type="Proteomes" id="UP001239085"/>
    </source>
</evidence>
<organism evidence="1 2">
    <name type="scientific">Microbacterium murale</name>
    <dbReference type="NCBI Taxonomy" id="1081040"/>
    <lineage>
        <taxon>Bacteria</taxon>
        <taxon>Bacillati</taxon>
        <taxon>Actinomycetota</taxon>
        <taxon>Actinomycetes</taxon>
        <taxon>Micrococcales</taxon>
        <taxon>Microbacteriaceae</taxon>
        <taxon>Microbacterium</taxon>
    </lineage>
</organism>
<dbReference type="EMBL" id="JAUSXK010000001">
    <property type="protein sequence ID" value="MDQ0643557.1"/>
    <property type="molecule type" value="Genomic_DNA"/>
</dbReference>
<dbReference type="RefSeq" id="WP_307360412.1">
    <property type="nucleotide sequence ID" value="NZ_JAUSXK010000001.1"/>
</dbReference>
<protein>
    <submittedName>
        <fullName evidence="1">Uncharacterized protein</fullName>
    </submittedName>
</protein>
<gene>
    <name evidence="1" type="ORF">QFZ46_001717</name>
</gene>
<sequence>MLIGLMRPVETRSVDVEAADLAGVQAQLSTHRPEGFDLISAPVEMIKGAAILKAKGTFQSRDRIEQIEADDMDALHAKVPEGWQLLSVRATA</sequence>
<comment type="caution">
    <text evidence="1">The sequence shown here is derived from an EMBL/GenBank/DDBJ whole genome shotgun (WGS) entry which is preliminary data.</text>
</comment>
<name>A0ABU0P9D1_9MICO</name>